<evidence type="ECO:0000313" key="2">
    <source>
        <dbReference type="Proteomes" id="UP000663856"/>
    </source>
</evidence>
<protein>
    <submittedName>
        <fullName evidence="1">Uncharacterized protein</fullName>
    </submittedName>
</protein>
<name>A0A816TPN8_9BILA</name>
<gene>
    <name evidence="1" type="ORF">WKI299_LOCUS20776</name>
</gene>
<organism evidence="1 2">
    <name type="scientific">Rotaria magnacalcarata</name>
    <dbReference type="NCBI Taxonomy" id="392030"/>
    <lineage>
        <taxon>Eukaryota</taxon>
        <taxon>Metazoa</taxon>
        <taxon>Spiralia</taxon>
        <taxon>Gnathifera</taxon>
        <taxon>Rotifera</taxon>
        <taxon>Eurotatoria</taxon>
        <taxon>Bdelloidea</taxon>
        <taxon>Philodinida</taxon>
        <taxon>Philodinidae</taxon>
        <taxon>Rotaria</taxon>
    </lineage>
</organism>
<dbReference type="AlphaFoldDB" id="A0A816TPN8"/>
<dbReference type="EMBL" id="CAJNRF010008722">
    <property type="protein sequence ID" value="CAF2103950.1"/>
    <property type="molecule type" value="Genomic_DNA"/>
</dbReference>
<accession>A0A816TPN8</accession>
<sequence>MEMASASTHIYDIMFENYAYSSTGELGTKFVSSCVAVIVIFVDNTVLIEHRSDLDLCRYGKQDEVEEFLKSVVTNICELKDHCCNIRDAFIIGGCKDEIKTTFMKS</sequence>
<dbReference type="Proteomes" id="UP000663856">
    <property type="component" value="Unassembled WGS sequence"/>
</dbReference>
<evidence type="ECO:0000313" key="1">
    <source>
        <dbReference type="EMBL" id="CAF2103950.1"/>
    </source>
</evidence>
<comment type="caution">
    <text evidence="1">The sequence shown here is derived from an EMBL/GenBank/DDBJ whole genome shotgun (WGS) entry which is preliminary data.</text>
</comment>
<proteinExistence type="predicted"/>
<reference evidence="1" key="1">
    <citation type="submission" date="2021-02" db="EMBL/GenBank/DDBJ databases">
        <authorList>
            <person name="Nowell W R."/>
        </authorList>
    </citation>
    <scope>NUCLEOTIDE SEQUENCE</scope>
</reference>